<dbReference type="STRING" id="525919.Apre_0575"/>
<dbReference type="eggNOG" id="ENOG5033JEW">
    <property type="taxonomic scope" value="Bacteria"/>
</dbReference>
<reference evidence="1 2" key="1">
    <citation type="journal article" date="2009" name="Stand. Genomic Sci.">
        <title>Complete genome sequence of Anaerococcus prevotii type strain (PC1).</title>
        <authorList>
            <person name="Labutti K."/>
            <person name="Pukall R."/>
            <person name="Steenblock K."/>
            <person name="Glavina Del Rio T."/>
            <person name="Tice H."/>
            <person name="Copeland A."/>
            <person name="Cheng J.F."/>
            <person name="Lucas S."/>
            <person name="Chen F."/>
            <person name="Nolan M."/>
            <person name="Bruce D."/>
            <person name="Goodwin L."/>
            <person name="Pitluck S."/>
            <person name="Ivanova N."/>
            <person name="Mavromatis K."/>
            <person name="Ovchinnikova G."/>
            <person name="Pati A."/>
            <person name="Chen A."/>
            <person name="Palaniappan K."/>
            <person name="Land M."/>
            <person name="Hauser L."/>
            <person name="Chang Y.J."/>
            <person name="Jeffries C.D."/>
            <person name="Chain P."/>
            <person name="Saunders E."/>
            <person name="Brettin T."/>
            <person name="Detter J.C."/>
            <person name="Han C."/>
            <person name="Goker M."/>
            <person name="Bristow J."/>
            <person name="Eisen J.A."/>
            <person name="Markowitz V."/>
            <person name="Hugenholtz P."/>
            <person name="Kyrpides N.C."/>
            <person name="Klenk H.P."/>
            <person name="Lapidus A."/>
        </authorList>
    </citation>
    <scope>NUCLEOTIDE SEQUENCE [LARGE SCALE GENOMIC DNA]</scope>
    <source>
        <strain evidence="2">ATCC 9321 / DSM 20548 / JCM 6508 / NCTC 11806 / PC1</strain>
    </source>
</reference>
<dbReference type="Proteomes" id="UP000002294">
    <property type="component" value="Chromosome"/>
</dbReference>
<accession>C7RGK8</accession>
<keyword evidence="2" id="KW-1185">Reference proteome</keyword>
<dbReference type="OrthoDB" id="1842465at2"/>
<dbReference type="EMBL" id="CP001708">
    <property type="protein sequence ID" value="ACV28619.1"/>
    <property type="molecule type" value="Genomic_DNA"/>
</dbReference>
<dbReference type="KEGG" id="apr:Apre_0575"/>
<evidence type="ECO:0000313" key="1">
    <source>
        <dbReference type="EMBL" id="ACV28619.1"/>
    </source>
</evidence>
<dbReference type="RefSeq" id="WP_015777530.1">
    <property type="nucleotide sequence ID" value="NC_013171.1"/>
</dbReference>
<sequence length="207" mass="24575">MEDRKLAELISLSDETFAQYILREDLFYEKIQDKEEIIKESLEIGRRVGEAKKDIFSDIDGLRDFYDLEIKYKEDKSEFGYYELAYFEDNKIIFKTENIRKIEDMASLNNFSIFEGIKVEDIILAHELYHKIEQDDKLPTDRVYITYKKMGFITKKVKLKASSEIGAMAFAKSFLALEFNPLIINYLLAKAYDKEEILYRKIYKDVK</sequence>
<protein>
    <submittedName>
        <fullName evidence="1">Uncharacterized protein</fullName>
    </submittedName>
</protein>
<dbReference type="HOGENOM" id="CLU_092022_0_0_9"/>
<name>C7RGK8_ANAPD</name>
<evidence type="ECO:0000313" key="2">
    <source>
        <dbReference type="Proteomes" id="UP000002294"/>
    </source>
</evidence>
<organism evidence="1 2">
    <name type="scientific">Anaerococcus prevotii (strain ATCC 9321 / DSM 20548 / JCM 6508 / NCTC 11806 / PC1)</name>
    <name type="common">Peptostreptococcus prevotii</name>
    <name type="synonym">Peptococcus prevotii</name>
    <dbReference type="NCBI Taxonomy" id="525919"/>
    <lineage>
        <taxon>Bacteria</taxon>
        <taxon>Bacillati</taxon>
        <taxon>Bacillota</taxon>
        <taxon>Tissierellia</taxon>
        <taxon>Tissierellales</taxon>
        <taxon>Peptoniphilaceae</taxon>
        <taxon>Anaerococcus</taxon>
    </lineage>
</organism>
<gene>
    <name evidence="1" type="ordered locus">Apre_0575</name>
</gene>
<dbReference type="AlphaFoldDB" id="C7RGK8"/>
<proteinExistence type="predicted"/>